<keyword evidence="4" id="KW-1185">Reference proteome</keyword>
<organism evidence="3 4">
    <name type="scientific">Anopheles melas</name>
    <dbReference type="NCBI Taxonomy" id="34690"/>
    <lineage>
        <taxon>Eukaryota</taxon>
        <taxon>Metazoa</taxon>
        <taxon>Ecdysozoa</taxon>
        <taxon>Arthropoda</taxon>
        <taxon>Hexapoda</taxon>
        <taxon>Insecta</taxon>
        <taxon>Pterygota</taxon>
        <taxon>Neoptera</taxon>
        <taxon>Endopterygota</taxon>
        <taxon>Diptera</taxon>
        <taxon>Nematocera</taxon>
        <taxon>Culicoidea</taxon>
        <taxon>Culicidae</taxon>
        <taxon>Anophelinae</taxon>
        <taxon>Anopheles</taxon>
    </lineage>
</organism>
<dbReference type="VEuPathDB" id="VectorBase:AMEC015542"/>
<keyword evidence="2" id="KW-1133">Transmembrane helix</keyword>
<feature type="compositionally biased region" description="Pro residues" evidence="1">
    <location>
        <begin position="190"/>
        <end position="218"/>
    </location>
</feature>
<dbReference type="AlphaFoldDB" id="A0A182U7X8"/>
<reference evidence="3" key="2">
    <citation type="submission" date="2020-05" db="UniProtKB">
        <authorList>
            <consortium name="EnsemblMetazoa"/>
        </authorList>
    </citation>
    <scope>IDENTIFICATION</scope>
    <source>
        <strain evidence="3">CM1001059</strain>
    </source>
</reference>
<feature type="transmembrane region" description="Helical" evidence="2">
    <location>
        <begin position="258"/>
        <end position="282"/>
    </location>
</feature>
<feature type="transmembrane region" description="Helical" evidence="2">
    <location>
        <begin position="89"/>
        <end position="109"/>
    </location>
</feature>
<sequence length="291" mass="32313">MDHQLEPAQMVVRLHVPLHLHPVVGLLPAQQTFLASDQDRVHRTAAPVLQHVLFQLLQAVRLEVGTHQTAVVGGGVERQPDRRIEVQRVLVLVQLVLVVMMVVLVVVPIDRAQVVETVRLLLGLLVLLLQALQALQLVKAGLERVQIADMFFARHVDAQIARDMSHLKKDFGRPPVSYPTGPLSFDWALPGPPPTPPPPPPTPPTPPPPPPPPPPPSLPDSEESGELAAATAAAAMYWLRELFTTFSFACSVARFRKLWLLLFIMPFRSCMLFRCLSLCMWIDRLPLVVVE</sequence>
<dbReference type="EnsemblMetazoa" id="AMEC015542-RA">
    <property type="protein sequence ID" value="AMEC015542-PA"/>
    <property type="gene ID" value="AMEC015542"/>
</dbReference>
<proteinExistence type="predicted"/>
<protein>
    <submittedName>
        <fullName evidence="3">Uncharacterized protein</fullName>
    </submittedName>
</protein>
<feature type="region of interest" description="Disordered" evidence="1">
    <location>
        <begin position="189"/>
        <end position="225"/>
    </location>
</feature>
<evidence type="ECO:0000313" key="4">
    <source>
        <dbReference type="Proteomes" id="UP000075902"/>
    </source>
</evidence>
<evidence type="ECO:0000256" key="1">
    <source>
        <dbReference type="SAM" id="MobiDB-lite"/>
    </source>
</evidence>
<evidence type="ECO:0000313" key="3">
    <source>
        <dbReference type="EnsemblMetazoa" id="AMEC015542-PA"/>
    </source>
</evidence>
<reference evidence="4" key="1">
    <citation type="submission" date="2014-01" db="EMBL/GenBank/DDBJ databases">
        <title>The Genome Sequence of Anopheles melas CM1001059_A (V2).</title>
        <authorList>
            <consortium name="The Broad Institute Genomics Platform"/>
            <person name="Neafsey D.E."/>
            <person name="Besansky N."/>
            <person name="Howell P."/>
            <person name="Walton C."/>
            <person name="Young S.K."/>
            <person name="Zeng Q."/>
            <person name="Gargeya S."/>
            <person name="Fitzgerald M."/>
            <person name="Haas B."/>
            <person name="Abouelleil A."/>
            <person name="Allen A.W."/>
            <person name="Alvarado L."/>
            <person name="Arachchi H.M."/>
            <person name="Berlin A.M."/>
            <person name="Chapman S.B."/>
            <person name="Gainer-Dewar J."/>
            <person name="Goldberg J."/>
            <person name="Griggs A."/>
            <person name="Gujja S."/>
            <person name="Hansen M."/>
            <person name="Howarth C."/>
            <person name="Imamovic A."/>
            <person name="Ireland A."/>
            <person name="Larimer J."/>
            <person name="McCowan C."/>
            <person name="Murphy C."/>
            <person name="Pearson M."/>
            <person name="Poon T.W."/>
            <person name="Priest M."/>
            <person name="Roberts A."/>
            <person name="Saif S."/>
            <person name="Shea T."/>
            <person name="Sisk P."/>
            <person name="Sykes S."/>
            <person name="Wortman J."/>
            <person name="Nusbaum C."/>
            <person name="Birren B."/>
        </authorList>
    </citation>
    <scope>NUCLEOTIDE SEQUENCE [LARGE SCALE GENOMIC DNA]</scope>
    <source>
        <strain evidence="4">CM1001059</strain>
    </source>
</reference>
<keyword evidence="2" id="KW-0812">Transmembrane</keyword>
<feature type="transmembrane region" description="Helical" evidence="2">
    <location>
        <begin position="121"/>
        <end position="142"/>
    </location>
</feature>
<accession>A0A182U7X8</accession>
<name>A0A182U7X8_9DIPT</name>
<evidence type="ECO:0000256" key="2">
    <source>
        <dbReference type="SAM" id="Phobius"/>
    </source>
</evidence>
<keyword evidence="2" id="KW-0472">Membrane</keyword>
<dbReference type="Proteomes" id="UP000075902">
    <property type="component" value="Unassembled WGS sequence"/>
</dbReference>